<evidence type="ECO:0000313" key="4">
    <source>
        <dbReference type="EMBL" id="SDC89115.1"/>
    </source>
</evidence>
<protein>
    <submittedName>
        <fullName evidence="4">PPE family protein</fullName>
    </submittedName>
</protein>
<evidence type="ECO:0000313" key="5">
    <source>
        <dbReference type="Proteomes" id="UP000199501"/>
    </source>
</evidence>
<evidence type="ECO:0000256" key="1">
    <source>
        <dbReference type="ARBA" id="ARBA00010652"/>
    </source>
</evidence>
<gene>
    <name evidence="4" type="ORF">SAMN05216174_105169</name>
</gene>
<evidence type="ECO:0000259" key="3">
    <source>
        <dbReference type="Pfam" id="PF00823"/>
    </source>
</evidence>
<dbReference type="InterPro" id="IPR000030">
    <property type="entry name" value="PPE_dom"/>
</dbReference>
<feature type="compositionally biased region" description="Gly residues" evidence="2">
    <location>
        <begin position="387"/>
        <end position="402"/>
    </location>
</feature>
<evidence type="ECO:0000256" key="2">
    <source>
        <dbReference type="SAM" id="MobiDB-lite"/>
    </source>
</evidence>
<dbReference type="SUPFAM" id="SSF140459">
    <property type="entry name" value="PE/PPE dimer-like"/>
    <property type="match status" value="1"/>
</dbReference>
<dbReference type="OrthoDB" id="3682216at2"/>
<dbReference type="Proteomes" id="UP000199501">
    <property type="component" value="Unassembled WGS sequence"/>
</dbReference>
<dbReference type="Gene3D" id="1.20.1260.20">
    <property type="entry name" value="PPE superfamily"/>
    <property type="match status" value="1"/>
</dbReference>
<sequence length="440" mass="42760">MAMHRWRGYDHPTLHAMINGGPGPAASTPQTAYWEALAAELAEIDADLNTKLSTMQATWEGGAADQAHAGLTPLQAWAGDAQSGATGMRASTEYQADMIARARAEMPEPVEVTTPKPSGWQMVTAGAALLTGDAGPAAAVAGQAQDHEAQEAQQDAASQKAVDTMESYQSSSQFNTNTLGTFVPPPDVVIATPAPAGGTGYAVGTFGAAFTNPSTGSGTSAAAFAPAQAAPPSGGAQFTPLVAGGQHGSFTPPSVSGAVTTPSGFVPPSSSTAPAGFTQPSGGAQPPRPTVTTFNSALSTGSPVTGGGQFTPGGVPVGGVNSAQGLGGGNSSGAKGGIGSGAGAPGGIGADSTRQGAQIGRGGMAGAFGGAGGETALGGRTAAGAQPGRGGIGGPLGAGGRGAADEDDDNYESATYLVETEDLYGDDRTVSQAVLGGSDT</sequence>
<feature type="domain" description="PPE" evidence="3">
    <location>
        <begin position="16"/>
        <end position="173"/>
    </location>
</feature>
<name>A0A1G6QBR1_9PSEU</name>
<dbReference type="Pfam" id="PF00823">
    <property type="entry name" value="PPE"/>
    <property type="match status" value="1"/>
</dbReference>
<reference evidence="5" key="1">
    <citation type="submission" date="2016-10" db="EMBL/GenBank/DDBJ databases">
        <authorList>
            <person name="Varghese N."/>
            <person name="Submissions S."/>
        </authorList>
    </citation>
    <scope>NUCLEOTIDE SEQUENCE [LARGE SCALE GENOMIC DNA]</scope>
    <source>
        <strain evidence="5">IBRC-M 10403</strain>
    </source>
</reference>
<comment type="similarity">
    <text evidence="1">Belongs to the mycobacterial PPE family.</text>
</comment>
<feature type="region of interest" description="Disordered" evidence="2">
    <location>
        <begin position="262"/>
        <end position="291"/>
    </location>
</feature>
<feature type="region of interest" description="Disordered" evidence="2">
    <location>
        <begin position="378"/>
        <end position="413"/>
    </location>
</feature>
<dbReference type="RefSeq" id="WP_091450215.1">
    <property type="nucleotide sequence ID" value="NZ_FMZZ01000005.1"/>
</dbReference>
<dbReference type="InterPro" id="IPR038332">
    <property type="entry name" value="PPE_sf"/>
</dbReference>
<keyword evidence="5" id="KW-1185">Reference proteome</keyword>
<dbReference type="STRING" id="1271860.SAMN05216174_105169"/>
<dbReference type="AlphaFoldDB" id="A0A1G6QBR1"/>
<feature type="compositionally biased region" description="Polar residues" evidence="2">
    <location>
        <begin position="262"/>
        <end position="282"/>
    </location>
</feature>
<accession>A0A1G6QBR1</accession>
<dbReference type="EMBL" id="FMZZ01000005">
    <property type="protein sequence ID" value="SDC89115.1"/>
    <property type="molecule type" value="Genomic_DNA"/>
</dbReference>
<proteinExistence type="inferred from homology"/>
<organism evidence="4 5">
    <name type="scientific">Actinokineospora iranica</name>
    <dbReference type="NCBI Taxonomy" id="1271860"/>
    <lineage>
        <taxon>Bacteria</taxon>
        <taxon>Bacillati</taxon>
        <taxon>Actinomycetota</taxon>
        <taxon>Actinomycetes</taxon>
        <taxon>Pseudonocardiales</taxon>
        <taxon>Pseudonocardiaceae</taxon>
        <taxon>Actinokineospora</taxon>
    </lineage>
</organism>